<accession>A0A841Q4Y1</accession>
<sequence length="68" mass="7351">MNGFHKFCLFIAIVGAINWGLIGFFQYDLVASLLGGGEQDAIIPRIVYAVVGLCGLALIPLLFKGEEH</sequence>
<keyword evidence="1" id="KW-0812">Transmembrane</keyword>
<dbReference type="EMBL" id="JACHGH010000005">
    <property type="protein sequence ID" value="MBB6453413.1"/>
    <property type="molecule type" value="Genomic_DNA"/>
</dbReference>
<evidence type="ECO:0000313" key="2">
    <source>
        <dbReference type="EMBL" id="MBB6453413.1"/>
    </source>
</evidence>
<evidence type="ECO:0000256" key="1">
    <source>
        <dbReference type="SAM" id="Phobius"/>
    </source>
</evidence>
<dbReference type="InterPro" id="IPR007211">
    <property type="entry name" value="DUF378"/>
</dbReference>
<keyword evidence="1" id="KW-1133">Transmembrane helix</keyword>
<keyword evidence="1" id="KW-0472">Membrane</keyword>
<comment type="caution">
    <text evidence="2">The sequence shown here is derived from an EMBL/GenBank/DDBJ whole genome shotgun (WGS) entry which is preliminary data.</text>
</comment>
<organism evidence="2 3">
    <name type="scientific">Salirhabdus euzebyi</name>
    <dbReference type="NCBI Taxonomy" id="394506"/>
    <lineage>
        <taxon>Bacteria</taxon>
        <taxon>Bacillati</taxon>
        <taxon>Bacillota</taxon>
        <taxon>Bacilli</taxon>
        <taxon>Bacillales</taxon>
        <taxon>Bacillaceae</taxon>
        <taxon>Salirhabdus</taxon>
    </lineage>
</organism>
<dbReference type="AlphaFoldDB" id="A0A841Q4Y1"/>
<dbReference type="Pfam" id="PF04070">
    <property type="entry name" value="DUF378"/>
    <property type="match status" value="1"/>
</dbReference>
<protein>
    <recommendedName>
        <fullName evidence="4">DUF378 domain-containing protein</fullName>
    </recommendedName>
</protein>
<reference evidence="2 3" key="1">
    <citation type="submission" date="2020-08" db="EMBL/GenBank/DDBJ databases">
        <title>Genomic Encyclopedia of Type Strains, Phase IV (KMG-IV): sequencing the most valuable type-strain genomes for metagenomic binning, comparative biology and taxonomic classification.</title>
        <authorList>
            <person name="Goeker M."/>
        </authorList>
    </citation>
    <scope>NUCLEOTIDE SEQUENCE [LARGE SCALE GENOMIC DNA]</scope>
    <source>
        <strain evidence="2 3">DSM 19612</strain>
    </source>
</reference>
<feature type="transmembrane region" description="Helical" evidence="1">
    <location>
        <begin position="46"/>
        <end position="63"/>
    </location>
</feature>
<feature type="transmembrane region" description="Helical" evidence="1">
    <location>
        <begin position="7"/>
        <end position="26"/>
    </location>
</feature>
<dbReference type="Proteomes" id="UP000581688">
    <property type="component" value="Unassembled WGS sequence"/>
</dbReference>
<dbReference type="RefSeq" id="WP_174497824.1">
    <property type="nucleotide sequence ID" value="NZ_CADDWK010000020.1"/>
</dbReference>
<dbReference type="PANTHER" id="PTHR37304:SF1">
    <property type="entry name" value="MEMBRANE PROTEIN"/>
    <property type="match status" value="1"/>
</dbReference>
<keyword evidence="3" id="KW-1185">Reference proteome</keyword>
<evidence type="ECO:0008006" key="4">
    <source>
        <dbReference type="Google" id="ProtNLM"/>
    </source>
</evidence>
<proteinExistence type="predicted"/>
<dbReference type="PANTHER" id="PTHR37304">
    <property type="entry name" value="MEMBRANE PROTEIN-RELATED"/>
    <property type="match status" value="1"/>
</dbReference>
<gene>
    <name evidence="2" type="ORF">HNQ94_001862</name>
</gene>
<evidence type="ECO:0000313" key="3">
    <source>
        <dbReference type="Proteomes" id="UP000581688"/>
    </source>
</evidence>
<name>A0A841Q4Y1_9BACI</name>